<evidence type="ECO:0000313" key="1">
    <source>
        <dbReference type="EMBL" id="ATJ90979.1"/>
    </source>
</evidence>
<accession>A0A291PHN2</accession>
<dbReference type="Proteomes" id="UP000220394">
    <property type="component" value="Chromosome"/>
</dbReference>
<protein>
    <submittedName>
        <fullName evidence="1">Uncharacterized protein</fullName>
    </submittedName>
</protein>
<organism evidence="1 2">
    <name type="scientific">Acetobacter tropicalis</name>
    <dbReference type="NCBI Taxonomy" id="104102"/>
    <lineage>
        <taxon>Bacteria</taxon>
        <taxon>Pseudomonadati</taxon>
        <taxon>Pseudomonadota</taxon>
        <taxon>Alphaproteobacteria</taxon>
        <taxon>Acetobacterales</taxon>
        <taxon>Acetobacteraceae</taxon>
        <taxon>Acetobacter</taxon>
    </lineage>
</organism>
<dbReference type="KEGG" id="ato:CIW82_10065"/>
<evidence type="ECO:0000313" key="2">
    <source>
        <dbReference type="Proteomes" id="UP000220394"/>
    </source>
</evidence>
<reference evidence="1 2" key="1">
    <citation type="submission" date="2017-08" db="EMBL/GenBank/DDBJ databases">
        <title>Complete Genome Sequence of Acetobacter tropicalis Oregon-R-modENCODE STRAIN BDGP1, an acetic acid bacterium isolated from Drosophila melanogaster gut.</title>
        <authorList>
            <person name="Wan K.H."/>
            <person name="Yu C."/>
            <person name="Park S."/>
            <person name="Hammonds A.S."/>
            <person name="Booth B.W."/>
            <person name="Celniker S.E."/>
        </authorList>
    </citation>
    <scope>NUCLEOTIDE SEQUENCE [LARGE SCALE GENOMIC DNA]</scope>
    <source>
        <strain evidence="1 2">BDGP1</strain>
    </source>
</reference>
<name>A0A291PHN2_9PROT</name>
<proteinExistence type="predicted"/>
<dbReference type="EMBL" id="CP022699">
    <property type="protein sequence ID" value="ATJ90979.1"/>
    <property type="molecule type" value="Genomic_DNA"/>
</dbReference>
<gene>
    <name evidence="1" type="ORF">CIW82_10065</name>
</gene>
<sequence length="237" mass="26606">MIGAIFLGYFLMTPDYRFDPLQFPMAAGAGLFPRRDIDLYAELSARVGVCVHGFMLADLGRKAWDLRKKYWQPGEGAWVAFREAVHQCHPHLPVEEKLAQDGHEFDSLYELAVYRRLKSTLPSTLKLDIHPVVKGCIFEEAAFADFKVSSTQSGKSCFIEVVGLFDRTFTAYSSTQKARKDETLRRLHRYPSSQRPILIFKDMVCDPHQVTAALRQAIEAVAEAGCEPLSDGGGMTV</sequence>
<dbReference type="AlphaFoldDB" id="A0A291PHN2"/>